<evidence type="ECO:0000313" key="3">
    <source>
        <dbReference type="Proteomes" id="UP001218218"/>
    </source>
</evidence>
<protein>
    <submittedName>
        <fullName evidence="2">Carbohydrate esterase family 9 protein</fullName>
    </submittedName>
</protein>
<proteinExistence type="predicted"/>
<dbReference type="Proteomes" id="UP001218218">
    <property type="component" value="Unassembled WGS sequence"/>
</dbReference>
<dbReference type="InterPro" id="IPR050138">
    <property type="entry name" value="DHOase/Allantoinase_Hydrolase"/>
</dbReference>
<keyword evidence="3" id="KW-1185">Reference proteome</keyword>
<feature type="domain" description="Amidohydrolase-related" evidence="1">
    <location>
        <begin position="403"/>
        <end position="492"/>
    </location>
</feature>
<comment type="caution">
    <text evidence="2">The sequence shown here is derived from an EMBL/GenBank/DDBJ whole genome shotgun (WGS) entry which is preliminary data.</text>
</comment>
<dbReference type="Gene3D" id="3.20.20.140">
    <property type="entry name" value="Metal-dependent hydrolases"/>
    <property type="match status" value="2"/>
</dbReference>
<dbReference type="GO" id="GO:0005737">
    <property type="term" value="C:cytoplasm"/>
    <property type="evidence" value="ECO:0007669"/>
    <property type="project" value="TreeGrafter"/>
</dbReference>
<dbReference type="GO" id="GO:0004038">
    <property type="term" value="F:allantoinase activity"/>
    <property type="evidence" value="ECO:0007669"/>
    <property type="project" value="TreeGrafter"/>
</dbReference>
<dbReference type="Pfam" id="PF01979">
    <property type="entry name" value="Amidohydro_1"/>
    <property type="match status" value="1"/>
</dbReference>
<sequence length="938" mass="101328">MGQVDYNASRSRTRKRGLRIWVAVLALALLYVYRQQGLEFWPSSTVHSPIQAAAISRCRALQLQPGPPDDFHDRSESDRFVPQTRPHLVQNAKIWTGRNNGTEVLTGDILIDKGLIKGVGHFGSAFLRETYGSDLVVIDAQNAWVTPGIVDIHSHMGNGPSPALDGADDTNSHKATIQPWLRSLDGLNTHDDSYALSIAGGVSVALILPGSGDAIGGQAFVMKLRKTAERSSTSMVLEPPYTVNSSFPDPTRPPRWRHMKHACGENPSGWYSNTRMDTIYAFRDAYNTASQIKKQQDEYCSKALVDEWDGLGEFPESLQWEALVDVVRGRVKVQIHCYEAVDFDGLVRLSNEFKFPISAFHHAAEAYLVPDLIKKTYGPTPAIAIFATNARYKREAYRHSEFAPRILAENGLTVLMKSDHPVMNSRHLVYEAQQAYFYGLPENLAIASVTSNPAEVMGMGHRIGYIKEGWDADLVIWDSHPLALGATPAQVFIDGIPQLESPHVVKKPKTFQHAPSVPNFDKEAQEAVEYDGLPPLEPTAVKIRPIVFVNVKSVLTPDDEGVHELFSAIDSGTLGTVVAENGHITCVGVCSTDFADATVIDLEAGSISPGLVTFGSPLGLQHIEAEDSTADGAIYDPLSSSGVPEIVGGDGAIIRAADGLVFQTRDALLAYRAGVTSGIVAPLASGVFGGLSVSFSLGAAHKLERGAVLQEVTAVHMKVLQSLPGPSVSTQIALLRRLLLRPVDGPSKEWFLKVTNGEIPLVIEAHGADIIASLILLKKEVEHANGKTIQMTVTGASEAHLLAEELGEAGVGVILNPARPFPYLWEYRRILAGPPLTEHTAASVLISHNVTVGLGVIEIWEARNTRFEIAWASLASGGRMSQVEALALGSTNVAKLLGAKLPRKLTQDLVATRGGDLLSFNSKVVAVISGSRGLVDLL</sequence>
<dbReference type="InterPro" id="IPR032466">
    <property type="entry name" value="Metal_Hydrolase"/>
</dbReference>
<dbReference type="SUPFAM" id="SSF51338">
    <property type="entry name" value="Composite domain of metallo-dependent hydrolases"/>
    <property type="match status" value="1"/>
</dbReference>
<gene>
    <name evidence="2" type="ORF">DFH08DRAFT_86909</name>
</gene>
<dbReference type="PANTHER" id="PTHR43668">
    <property type="entry name" value="ALLANTOINASE"/>
    <property type="match status" value="1"/>
</dbReference>
<reference evidence="2" key="1">
    <citation type="submission" date="2023-03" db="EMBL/GenBank/DDBJ databases">
        <title>Massive genome expansion in bonnet fungi (Mycena s.s.) driven by repeated elements and novel gene families across ecological guilds.</title>
        <authorList>
            <consortium name="Lawrence Berkeley National Laboratory"/>
            <person name="Harder C.B."/>
            <person name="Miyauchi S."/>
            <person name="Viragh M."/>
            <person name="Kuo A."/>
            <person name="Thoen E."/>
            <person name="Andreopoulos B."/>
            <person name="Lu D."/>
            <person name="Skrede I."/>
            <person name="Drula E."/>
            <person name="Henrissat B."/>
            <person name="Morin E."/>
            <person name="Kohler A."/>
            <person name="Barry K."/>
            <person name="LaButti K."/>
            <person name="Morin E."/>
            <person name="Salamov A."/>
            <person name="Lipzen A."/>
            <person name="Mereny Z."/>
            <person name="Hegedus B."/>
            <person name="Baldrian P."/>
            <person name="Stursova M."/>
            <person name="Weitz H."/>
            <person name="Taylor A."/>
            <person name="Grigoriev I.V."/>
            <person name="Nagy L.G."/>
            <person name="Martin F."/>
            <person name="Kauserud H."/>
        </authorList>
    </citation>
    <scope>NUCLEOTIDE SEQUENCE</scope>
    <source>
        <strain evidence="2">CBHHK002</strain>
    </source>
</reference>
<dbReference type="EMBL" id="JARIHO010000012">
    <property type="protein sequence ID" value="KAJ7352421.1"/>
    <property type="molecule type" value="Genomic_DNA"/>
</dbReference>
<accession>A0AAD7A901</accession>
<dbReference type="AlphaFoldDB" id="A0AAD7A901"/>
<name>A0AAD7A901_9AGAR</name>
<evidence type="ECO:0000313" key="2">
    <source>
        <dbReference type="EMBL" id="KAJ7352421.1"/>
    </source>
</evidence>
<dbReference type="InterPro" id="IPR006680">
    <property type="entry name" value="Amidohydro-rel"/>
</dbReference>
<dbReference type="InterPro" id="IPR011059">
    <property type="entry name" value="Metal-dep_hydrolase_composite"/>
</dbReference>
<dbReference type="SUPFAM" id="SSF51556">
    <property type="entry name" value="Metallo-dependent hydrolases"/>
    <property type="match status" value="1"/>
</dbReference>
<evidence type="ECO:0000259" key="1">
    <source>
        <dbReference type="Pfam" id="PF01979"/>
    </source>
</evidence>
<dbReference type="PANTHER" id="PTHR43668:SF5">
    <property type="entry name" value="AMIDOHYDROLASE 3 DOMAIN-CONTAINING PROTEIN"/>
    <property type="match status" value="1"/>
</dbReference>
<organism evidence="2 3">
    <name type="scientific">Mycena albidolilacea</name>
    <dbReference type="NCBI Taxonomy" id="1033008"/>
    <lineage>
        <taxon>Eukaryota</taxon>
        <taxon>Fungi</taxon>
        <taxon>Dikarya</taxon>
        <taxon>Basidiomycota</taxon>
        <taxon>Agaricomycotina</taxon>
        <taxon>Agaricomycetes</taxon>
        <taxon>Agaricomycetidae</taxon>
        <taxon>Agaricales</taxon>
        <taxon>Marasmiineae</taxon>
        <taxon>Mycenaceae</taxon>
        <taxon>Mycena</taxon>
    </lineage>
</organism>
<dbReference type="GO" id="GO:0006145">
    <property type="term" value="P:purine nucleobase catabolic process"/>
    <property type="evidence" value="ECO:0007669"/>
    <property type="project" value="TreeGrafter"/>
</dbReference>